<evidence type="ECO:0000256" key="1">
    <source>
        <dbReference type="SAM" id="MobiDB-lite"/>
    </source>
</evidence>
<dbReference type="GO" id="GO:0046872">
    <property type="term" value="F:metal ion binding"/>
    <property type="evidence" value="ECO:0007669"/>
    <property type="project" value="InterPro"/>
</dbReference>
<evidence type="ECO:0000313" key="4">
    <source>
        <dbReference type="Proteomes" id="UP000007305"/>
    </source>
</evidence>
<dbReference type="EnsemblPlants" id="Zm00001eb091730_T001">
    <property type="protein sequence ID" value="Zm00001eb091730_P001"/>
    <property type="gene ID" value="Zm00001eb091730"/>
</dbReference>
<organism evidence="3 4">
    <name type="scientific">Zea mays</name>
    <name type="common">Maize</name>
    <dbReference type="NCBI Taxonomy" id="4577"/>
    <lineage>
        <taxon>Eukaryota</taxon>
        <taxon>Viridiplantae</taxon>
        <taxon>Streptophyta</taxon>
        <taxon>Embryophyta</taxon>
        <taxon>Tracheophyta</taxon>
        <taxon>Spermatophyta</taxon>
        <taxon>Magnoliopsida</taxon>
        <taxon>Liliopsida</taxon>
        <taxon>Poales</taxon>
        <taxon>Poaceae</taxon>
        <taxon>PACMAD clade</taxon>
        <taxon>Panicoideae</taxon>
        <taxon>Andropogonodae</taxon>
        <taxon>Andropogoneae</taxon>
        <taxon>Tripsacinae</taxon>
        <taxon>Zea</taxon>
    </lineage>
</organism>
<keyword evidence="4" id="KW-1185">Reference proteome</keyword>
<reference evidence="3" key="3">
    <citation type="submission" date="2021-05" db="UniProtKB">
        <authorList>
            <consortium name="EnsemblPlants"/>
        </authorList>
    </citation>
    <scope>IDENTIFICATION</scope>
    <source>
        <strain evidence="3">cv. B73</strain>
    </source>
</reference>
<reference evidence="3" key="2">
    <citation type="submission" date="2019-07" db="EMBL/GenBank/DDBJ databases">
        <authorList>
            <person name="Seetharam A."/>
            <person name="Woodhouse M."/>
            <person name="Cannon E."/>
        </authorList>
    </citation>
    <scope>NUCLEOTIDE SEQUENCE [LARGE SCALE GENOMIC DNA]</scope>
    <source>
        <strain evidence="3">cv. B73</strain>
    </source>
</reference>
<feature type="region of interest" description="Disordered" evidence="1">
    <location>
        <begin position="422"/>
        <end position="518"/>
    </location>
</feature>
<dbReference type="Proteomes" id="UP000007305">
    <property type="component" value="Chromosome 2"/>
</dbReference>
<dbReference type="InterPro" id="IPR006121">
    <property type="entry name" value="HMA_dom"/>
</dbReference>
<proteinExistence type="predicted"/>
<reference evidence="4" key="1">
    <citation type="submission" date="2015-12" db="EMBL/GenBank/DDBJ databases">
        <title>Update maize B73 reference genome by single molecule sequencing technologies.</title>
        <authorList>
            <consortium name="Maize Genome Sequencing Project"/>
            <person name="Ware D."/>
        </authorList>
    </citation>
    <scope>NUCLEOTIDE SEQUENCE [LARGE SCALE GENOMIC DNA]</scope>
    <source>
        <strain evidence="4">cv. B73</strain>
    </source>
</reference>
<dbReference type="Gene3D" id="3.30.70.100">
    <property type="match status" value="1"/>
</dbReference>
<feature type="compositionally biased region" description="Basic and acidic residues" evidence="1">
    <location>
        <begin position="457"/>
        <end position="469"/>
    </location>
</feature>
<dbReference type="InParanoid" id="A0A804MJV1"/>
<dbReference type="CDD" id="cd00371">
    <property type="entry name" value="HMA"/>
    <property type="match status" value="1"/>
</dbReference>
<feature type="domain" description="HMA" evidence="2">
    <location>
        <begin position="71"/>
        <end position="139"/>
    </location>
</feature>
<evidence type="ECO:0000259" key="2">
    <source>
        <dbReference type="PROSITE" id="PS50846"/>
    </source>
</evidence>
<protein>
    <recommendedName>
        <fullName evidence="2">HMA domain-containing protein</fullName>
    </recommendedName>
</protein>
<feature type="compositionally biased region" description="Polar residues" evidence="1">
    <location>
        <begin position="321"/>
        <end position="330"/>
    </location>
</feature>
<dbReference type="InterPro" id="IPR044594">
    <property type="entry name" value="HIPP01/3/5/6"/>
</dbReference>
<evidence type="ECO:0000313" key="3">
    <source>
        <dbReference type="EnsemblPlants" id="Zm00001eb091730_P001"/>
    </source>
</evidence>
<sequence>MLSPRQSRSIRSALSPAHALYMEGQPALAPRSPLLSRSTWKASRRPNRCSPALYMEGKPAPKSLLADGICVESVLLKIHLHCDGCADRIRRCIGKIKGVKDVVLEANAKDEVEVTGTMDIPNMVSYLKEKLNRKGRNLASLHLLPHGHTEHGLLPQRDRGVGGGTWKHEASGESFEAIIEQISQALEQIATHATRDGSDVLSGQSEIEKAVRYMVEETTSMIQAAYAGEDDVTRSSVLSHDKSKLFRRFERLVQVRHELLEGKCNLGKFVDKVCLILKYVVSQCFSDQDQTDTMSHDIEDFDGAKPSGAVTADDTHDTESAKQAATSAFQTEADEEPVQSIESQTTTGNHLQKPNSSEILAAADKLAECQQTITILSKQLQALKMPTSLGPPDTPSICIPRTSSAKSDYKPQSLVSILIEASTSPSPTPTTPTPQVLSKEDEGKVRATATSTTRSAARQEENGAGDKDSLQIVVVHPVFAAEPRPDDGGSADPTKRRRKRDTNLLGRIVFRKRAEGGS</sequence>
<dbReference type="Pfam" id="PF00403">
    <property type="entry name" value="HMA"/>
    <property type="match status" value="1"/>
</dbReference>
<name>A0A804MJV1_MAIZE</name>
<accession>A0A804MJV1</accession>
<dbReference type="InterPro" id="IPR036163">
    <property type="entry name" value="HMA_dom_sf"/>
</dbReference>
<feature type="compositionally biased region" description="Polar residues" evidence="1">
    <location>
        <begin position="340"/>
        <end position="354"/>
    </location>
</feature>
<dbReference type="PANTHER" id="PTHR46413:SF4">
    <property type="entry name" value="HEAVY METAL-ASSOCIATED DOMAIN CONTAINING PROTEIN, EXPRESSED"/>
    <property type="match status" value="1"/>
</dbReference>
<dbReference type="Gramene" id="Zm00001eb091730_T001">
    <property type="protein sequence ID" value="Zm00001eb091730_P001"/>
    <property type="gene ID" value="Zm00001eb091730"/>
</dbReference>
<dbReference type="AlphaFoldDB" id="A0A804MJV1"/>
<dbReference type="SUPFAM" id="SSF55008">
    <property type="entry name" value="HMA, heavy metal-associated domain"/>
    <property type="match status" value="1"/>
</dbReference>
<feature type="region of interest" description="Disordered" evidence="1">
    <location>
        <begin position="296"/>
        <end position="354"/>
    </location>
</feature>
<dbReference type="PROSITE" id="PS50846">
    <property type="entry name" value="HMA_2"/>
    <property type="match status" value="1"/>
</dbReference>
<dbReference type="PANTHER" id="PTHR46413">
    <property type="entry name" value="HEAVY METAL-ASSOCIATED ISOPRENYLATED PLANT PROTEIN 6"/>
    <property type="match status" value="1"/>
</dbReference>
<feature type="compositionally biased region" description="Low complexity" evidence="1">
    <location>
        <begin position="446"/>
        <end position="456"/>
    </location>
</feature>